<name>L9WTK3_9EURY</name>
<dbReference type="EMBL" id="AOHZ01000075">
    <property type="protein sequence ID" value="ELY52531.1"/>
    <property type="molecule type" value="Genomic_DNA"/>
</dbReference>
<keyword evidence="1" id="KW-0812">Transmembrane</keyword>
<dbReference type="STRING" id="1227499.C493_15820"/>
<keyword evidence="1" id="KW-1133">Transmembrane helix</keyword>
<protein>
    <recommendedName>
        <fullName evidence="2">DUF7981 domain-containing protein</fullName>
    </recommendedName>
</protein>
<dbReference type="AlphaFoldDB" id="L9WTK3"/>
<evidence type="ECO:0000313" key="4">
    <source>
        <dbReference type="Proteomes" id="UP000011602"/>
    </source>
</evidence>
<dbReference type="OrthoDB" id="307419at2157"/>
<comment type="caution">
    <text evidence="3">The sequence shown here is derived from an EMBL/GenBank/DDBJ whole genome shotgun (WGS) entry which is preliminary data.</text>
</comment>
<evidence type="ECO:0000313" key="3">
    <source>
        <dbReference type="EMBL" id="ELY52531.1"/>
    </source>
</evidence>
<dbReference type="RefSeq" id="WP_007260428.1">
    <property type="nucleotide sequence ID" value="NZ_AOHZ01000075.1"/>
</dbReference>
<organism evidence="3 4">
    <name type="scientific">Natronolimnohabitans innermongolicus JCM 12255</name>
    <dbReference type="NCBI Taxonomy" id="1227499"/>
    <lineage>
        <taxon>Archaea</taxon>
        <taxon>Methanobacteriati</taxon>
        <taxon>Methanobacteriota</taxon>
        <taxon>Stenosarchaea group</taxon>
        <taxon>Halobacteria</taxon>
        <taxon>Halobacteriales</taxon>
        <taxon>Natrialbaceae</taxon>
        <taxon>Natronolimnohabitans</taxon>
    </lineage>
</organism>
<evidence type="ECO:0000259" key="2">
    <source>
        <dbReference type="Pfam" id="PF25938"/>
    </source>
</evidence>
<feature type="domain" description="DUF7981" evidence="2">
    <location>
        <begin position="7"/>
        <end position="67"/>
    </location>
</feature>
<feature type="transmembrane region" description="Helical" evidence="1">
    <location>
        <begin position="40"/>
        <end position="62"/>
    </location>
</feature>
<reference evidence="3 4" key="1">
    <citation type="journal article" date="2014" name="PLoS Genet.">
        <title>Phylogenetically driven sequencing of extremely halophilic archaea reveals strategies for static and dynamic osmo-response.</title>
        <authorList>
            <person name="Becker E.A."/>
            <person name="Seitzer P.M."/>
            <person name="Tritt A."/>
            <person name="Larsen D."/>
            <person name="Krusor M."/>
            <person name="Yao A.I."/>
            <person name="Wu D."/>
            <person name="Madern D."/>
            <person name="Eisen J.A."/>
            <person name="Darling A.E."/>
            <person name="Facciotti M.T."/>
        </authorList>
    </citation>
    <scope>NUCLEOTIDE SEQUENCE [LARGE SCALE GENOMIC DNA]</scope>
    <source>
        <strain evidence="3 4">JCM 12255</strain>
    </source>
</reference>
<dbReference type="InterPro" id="IPR058287">
    <property type="entry name" value="DUF7981"/>
</dbReference>
<proteinExistence type="predicted"/>
<dbReference type="Proteomes" id="UP000011602">
    <property type="component" value="Unassembled WGS sequence"/>
</dbReference>
<gene>
    <name evidence="3" type="ORF">C493_15820</name>
</gene>
<sequence>MSVLGLRPRVKAALLWGAVGSMAFLVLVQGYALLVDPLVSLARGAAIAVLVGAMTTGCAYRLEHRVAEWAARRARRGDESHGVDGKSKS</sequence>
<feature type="transmembrane region" description="Helical" evidence="1">
    <location>
        <begin position="12"/>
        <end position="34"/>
    </location>
</feature>
<dbReference type="eggNOG" id="arCOG06419">
    <property type="taxonomic scope" value="Archaea"/>
</dbReference>
<keyword evidence="4" id="KW-1185">Reference proteome</keyword>
<accession>L9WTK3</accession>
<evidence type="ECO:0000256" key="1">
    <source>
        <dbReference type="SAM" id="Phobius"/>
    </source>
</evidence>
<keyword evidence="1" id="KW-0472">Membrane</keyword>
<dbReference type="Pfam" id="PF25938">
    <property type="entry name" value="DUF7981"/>
    <property type="match status" value="1"/>
</dbReference>